<dbReference type="InterPro" id="IPR006638">
    <property type="entry name" value="Elp3/MiaA/NifB-like_rSAM"/>
</dbReference>
<dbReference type="SFLD" id="SFLDG01082">
    <property type="entry name" value="B12-binding_domain_containing"/>
    <property type="match status" value="1"/>
</dbReference>
<dbReference type="KEGG" id="eac:EAL2_c14450"/>
<dbReference type="NCBIfam" id="TIGR00539">
    <property type="entry name" value="hemN_rel"/>
    <property type="match status" value="1"/>
</dbReference>
<gene>
    <name evidence="11" type="primary">hemN</name>
    <name evidence="11" type="ORF">EAL2_c14450</name>
</gene>
<dbReference type="InterPro" id="IPR058240">
    <property type="entry name" value="rSAM_sf"/>
</dbReference>
<dbReference type="Pfam" id="PF06969">
    <property type="entry name" value="HemN_C"/>
    <property type="match status" value="1"/>
</dbReference>
<dbReference type="PANTHER" id="PTHR13932:SF5">
    <property type="entry name" value="RADICAL S-ADENOSYL METHIONINE DOMAIN-CONTAINING PROTEIN 1, MITOCHONDRIAL"/>
    <property type="match status" value="1"/>
</dbReference>
<keyword evidence="5 9" id="KW-0479">Metal-binding</keyword>
<evidence type="ECO:0000256" key="3">
    <source>
        <dbReference type="ARBA" id="ARBA00022617"/>
    </source>
</evidence>
<dbReference type="GO" id="GO:0051539">
    <property type="term" value="F:4 iron, 4 sulfur cluster binding"/>
    <property type="evidence" value="ECO:0007669"/>
    <property type="project" value="UniProtKB-UniRule"/>
</dbReference>
<dbReference type="OrthoDB" id="9808022at2"/>
<keyword evidence="7 9" id="KW-0411">Iron-sulfur</keyword>
<dbReference type="SUPFAM" id="SSF102114">
    <property type="entry name" value="Radical SAM enzymes"/>
    <property type="match status" value="1"/>
</dbReference>
<evidence type="ECO:0000256" key="6">
    <source>
        <dbReference type="ARBA" id="ARBA00023004"/>
    </source>
</evidence>
<dbReference type="PROSITE" id="PS51918">
    <property type="entry name" value="RADICAL_SAM"/>
    <property type="match status" value="1"/>
</dbReference>
<dbReference type="STRING" id="1286171.EAL2_c14450"/>
<evidence type="ECO:0000259" key="10">
    <source>
        <dbReference type="PROSITE" id="PS51918"/>
    </source>
</evidence>
<evidence type="ECO:0000256" key="1">
    <source>
        <dbReference type="ARBA" id="ARBA00006100"/>
    </source>
</evidence>
<reference evidence="11 12" key="1">
    <citation type="journal article" date="2014" name="Genome Announc.">
        <title>Complete Genome Sequence of Amino Acid-Utilizing Eubacterium acidaminophilum al-2 (DSM 3953).</title>
        <authorList>
            <person name="Poehlein A."/>
            <person name="Andreesen J.R."/>
            <person name="Daniel R."/>
        </authorList>
    </citation>
    <scope>NUCLEOTIDE SEQUENCE [LARGE SCALE GENOMIC DNA]</scope>
    <source>
        <strain evidence="11 12">DSM 3953</strain>
    </source>
</reference>
<accession>W8T795</accession>
<dbReference type="Pfam" id="PF04055">
    <property type="entry name" value="Radical_SAM"/>
    <property type="match status" value="1"/>
</dbReference>
<evidence type="ECO:0000256" key="7">
    <source>
        <dbReference type="ARBA" id="ARBA00023014"/>
    </source>
</evidence>
<protein>
    <recommendedName>
        <fullName evidence="2 9">Heme chaperone HemW</fullName>
    </recommendedName>
</protein>
<keyword evidence="3 9" id="KW-0349">Heme</keyword>
<comment type="function">
    <text evidence="9">Probably acts as a heme chaperone, transferring heme to an unknown acceptor. Binds one molecule of heme per monomer, possibly covalently. Binds 1 [4Fe-4S] cluster. The cluster is coordinated with 3 cysteines and an exchangeable S-adenosyl-L-methionine.</text>
</comment>
<keyword evidence="11" id="KW-0560">Oxidoreductase</keyword>
<dbReference type="eggNOG" id="COG0635">
    <property type="taxonomic scope" value="Bacteria"/>
</dbReference>
<dbReference type="RefSeq" id="WP_038601929.1">
    <property type="nucleotide sequence ID" value="NZ_CP007452.1"/>
</dbReference>
<keyword evidence="6 9" id="KW-0408">Iron</keyword>
<dbReference type="PANTHER" id="PTHR13932">
    <property type="entry name" value="COPROPORPHYRINIGEN III OXIDASE"/>
    <property type="match status" value="1"/>
</dbReference>
<evidence type="ECO:0000313" key="12">
    <source>
        <dbReference type="Proteomes" id="UP000019591"/>
    </source>
</evidence>
<dbReference type="SMART" id="SM00729">
    <property type="entry name" value="Elp3"/>
    <property type="match status" value="1"/>
</dbReference>
<dbReference type="InterPro" id="IPR034505">
    <property type="entry name" value="Coproporphyrinogen-III_oxidase"/>
</dbReference>
<dbReference type="Gene3D" id="3.20.20.70">
    <property type="entry name" value="Aldolase class I"/>
    <property type="match status" value="1"/>
</dbReference>
<keyword evidence="9" id="KW-0963">Cytoplasm</keyword>
<dbReference type="InterPro" id="IPR004559">
    <property type="entry name" value="HemW-like"/>
</dbReference>
<evidence type="ECO:0000313" key="11">
    <source>
        <dbReference type="EMBL" id="AHM56740.1"/>
    </source>
</evidence>
<dbReference type="SFLD" id="SFLDS00029">
    <property type="entry name" value="Radical_SAM"/>
    <property type="match status" value="1"/>
</dbReference>
<keyword evidence="8 9" id="KW-0143">Chaperone</keyword>
<evidence type="ECO:0000256" key="5">
    <source>
        <dbReference type="ARBA" id="ARBA00022723"/>
    </source>
</evidence>
<dbReference type="HOGENOM" id="CLU_027579_1_1_9"/>
<dbReference type="AlphaFoldDB" id="W8T795"/>
<dbReference type="Proteomes" id="UP000019591">
    <property type="component" value="Chromosome"/>
</dbReference>
<dbReference type="GO" id="GO:0006779">
    <property type="term" value="P:porphyrin-containing compound biosynthetic process"/>
    <property type="evidence" value="ECO:0007669"/>
    <property type="project" value="InterPro"/>
</dbReference>
<dbReference type="InterPro" id="IPR010723">
    <property type="entry name" value="HemN_C"/>
</dbReference>
<comment type="subcellular location">
    <subcellularLocation>
        <location evidence="9">Cytoplasm</location>
    </subcellularLocation>
</comment>
<evidence type="ECO:0000256" key="4">
    <source>
        <dbReference type="ARBA" id="ARBA00022691"/>
    </source>
</evidence>
<dbReference type="EMBL" id="CP007452">
    <property type="protein sequence ID" value="AHM56740.1"/>
    <property type="molecule type" value="Genomic_DNA"/>
</dbReference>
<dbReference type="InterPro" id="IPR007197">
    <property type="entry name" value="rSAM"/>
</dbReference>
<evidence type="ECO:0000256" key="2">
    <source>
        <dbReference type="ARBA" id="ARBA00017228"/>
    </source>
</evidence>
<dbReference type="SFLD" id="SFLDG01065">
    <property type="entry name" value="anaerobic_coproporphyrinogen-I"/>
    <property type="match status" value="1"/>
</dbReference>
<name>W8T795_PEPAC</name>
<dbReference type="SFLD" id="SFLDF00288">
    <property type="entry name" value="HemN-like__clustered_with_nucl"/>
    <property type="match status" value="1"/>
</dbReference>
<keyword evidence="12" id="KW-1185">Reference proteome</keyword>
<dbReference type="GO" id="GO:0046872">
    <property type="term" value="F:metal ion binding"/>
    <property type="evidence" value="ECO:0007669"/>
    <property type="project" value="UniProtKB-UniRule"/>
</dbReference>
<dbReference type="GO" id="GO:0005737">
    <property type="term" value="C:cytoplasm"/>
    <property type="evidence" value="ECO:0007669"/>
    <property type="project" value="UniProtKB-SubCell"/>
</dbReference>
<organism evidence="11 12">
    <name type="scientific">Peptoclostridium acidaminophilum DSM 3953</name>
    <dbReference type="NCBI Taxonomy" id="1286171"/>
    <lineage>
        <taxon>Bacteria</taxon>
        <taxon>Bacillati</taxon>
        <taxon>Bacillota</taxon>
        <taxon>Clostridia</taxon>
        <taxon>Peptostreptococcales</taxon>
        <taxon>Peptoclostridiaceae</taxon>
        <taxon>Peptoclostridium</taxon>
    </lineage>
</organism>
<evidence type="ECO:0000256" key="9">
    <source>
        <dbReference type="RuleBase" id="RU364116"/>
    </source>
</evidence>
<dbReference type="GO" id="GO:0004109">
    <property type="term" value="F:coproporphyrinogen oxidase activity"/>
    <property type="evidence" value="ECO:0007669"/>
    <property type="project" value="InterPro"/>
</dbReference>
<comment type="similarity">
    <text evidence="1">Belongs to the anaerobic coproporphyrinogen-III oxidase family. HemW subfamily.</text>
</comment>
<evidence type="ECO:0000256" key="8">
    <source>
        <dbReference type="ARBA" id="ARBA00023186"/>
    </source>
</evidence>
<proteinExistence type="inferred from homology"/>
<keyword evidence="9" id="KW-0004">4Fe-4S</keyword>
<dbReference type="PATRIC" id="fig|1286171.3.peg.1396"/>
<dbReference type="SFLD" id="SFLDF00562">
    <property type="entry name" value="HemN-like__clustered_with_heat"/>
    <property type="match status" value="1"/>
</dbReference>
<sequence>MGIGLYVHIPFCIKKCSYCDFNSFCVENVIDERKVYTKYLLKELSMHACRLKDKSLSSIFIGGGTPSLLHSSEMSELMDEIHSSFDVEPGAEITMEANPKTLSEAKLKDMRSIGINRLSMGLQAAQNRLLELLGRIHTYEDFVENYNQARKAGFENISIDVMFSIPTQTLGEWMDTLGNVTRLEPEHISAYSLIVEEGTKVQSLIEQGILSELDEKTDRRMYHACRSMLFKKGYAQYEISNFSKSGYESRHNIMYWKCGDYLGVGPGAHSYIDGKRFSDFEGLGKYFESIDKGFLPVEGEKTLSLAEKIEEAMFMGLRMNEGIDMRELSKKLGADLNGIYAEKVEMLISRKLLKRIYKDEREMIALTNRGIDLSNSVFVEFLLEDEAQ</sequence>
<feature type="domain" description="Radical SAM core" evidence="10">
    <location>
        <begin position="1"/>
        <end position="232"/>
    </location>
</feature>
<keyword evidence="4 9" id="KW-0949">S-adenosyl-L-methionine</keyword>
<dbReference type="InterPro" id="IPR013785">
    <property type="entry name" value="Aldolase_TIM"/>
</dbReference>